<evidence type="ECO:0000313" key="8">
    <source>
        <dbReference type="Proteomes" id="UP001147747"/>
    </source>
</evidence>
<dbReference type="InterPro" id="IPR036866">
    <property type="entry name" value="RibonucZ/Hydroxyglut_hydro"/>
</dbReference>
<comment type="cofactor">
    <cofactor evidence="1">
        <name>Zn(2+)</name>
        <dbReference type="ChEBI" id="CHEBI:29105"/>
    </cofactor>
</comment>
<keyword evidence="8" id="KW-1185">Reference proteome</keyword>
<keyword evidence="3" id="KW-0479">Metal-binding</keyword>
<dbReference type="PANTHER" id="PTHR42978:SF2">
    <property type="entry name" value="102 KBASES UNSTABLE REGION: FROM 1 TO 119443"/>
    <property type="match status" value="1"/>
</dbReference>
<dbReference type="GO" id="GO:0046872">
    <property type="term" value="F:metal ion binding"/>
    <property type="evidence" value="ECO:0007669"/>
    <property type="project" value="UniProtKB-KW"/>
</dbReference>
<dbReference type="OrthoDB" id="10250730at2759"/>
<comment type="caution">
    <text evidence="7">The sequence shown here is derived from an EMBL/GenBank/DDBJ whole genome shotgun (WGS) entry which is preliminary data.</text>
</comment>
<accession>A0A9W9VXL8</accession>
<proteinExistence type="inferred from homology"/>
<dbReference type="InterPro" id="IPR001279">
    <property type="entry name" value="Metallo-B-lactamas"/>
</dbReference>
<dbReference type="Pfam" id="PF00753">
    <property type="entry name" value="Lactamase_B"/>
    <property type="match status" value="1"/>
</dbReference>
<dbReference type="RefSeq" id="XP_056486965.1">
    <property type="nucleotide sequence ID" value="XM_056631414.1"/>
</dbReference>
<evidence type="ECO:0000256" key="4">
    <source>
        <dbReference type="ARBA" id="ARBA00022801"/>
    </source>
</evidence>
<organism evidence="7 8">
    <name type="scientific">Penicillium cosmopolitanum</name>
    <dbReference type="NCBI Taxonomy" id="1131564"/>
    <lineage>
        <taxon>Eukaryota</taxon>
        <taxon>Fungi</taxon>
        <taxon>Dikarya</taxon>
        <taxon>Ascomycota</taxon>
        <taxon>Pezizomycotina</taxon>
        <taxon>Eurotiomycetes</taxon>
        <taxon>Eurotiomycetidae</taxon>
        <taxon>Eurotiales</taxon>
        <taxon>Aspergillaceae</taxon>
        <taxon>Penicillium</taxon>
    </lineage>
</organism>
<dbReference type="InterPro" id="IPR051013">
    <property type="entry name" value="MBL_superfamily_lactonases"/>
</dbReference>
<reference evidence="7" key="2">
    <citation type="journal article" date="2023" name="IMA Fungus">
        <title>Comparative genomic study of the Penicillium genus elucidates a diverse pangenome and 15 lateral gene transfer events.</title>
        <authorList>
            <person name="Petersen C."/>
            <person name="Sorensen T."/>
            <person name="Nielsen M.R."/>
            <person name="Sondergaard T.E."/>
            <person name="Sorensen J.L."/>
            <person name="Fitzpatrick D.A."/>
            <person name="Frisvad J.C."/>
            <person name="Nielsen K.L."/>
        </authorList>
    </citation>
    <scope>NUCLEOTIDE SEQUENCE</scope>
    <source>
        <strain evidence="7">IBT 29677</strain>
    </source>
</reference>
<keyword evidence="5" id="KW-0862">Zinc</keyword>
<dbReference type="GeneID" id="81370394"/>
<evidence type="ECO:0000256" key="3">
    <source>
        <dbReference type="ARBA" id="ARBA00022723"/>
    </source>
</evidence>
<dbReference type="Proteomes" id="UP001147747">
    <property type="component" value="Unassembled WGS sequence"/>
</dbReference>
<keyword evidence="4" id="KW-0378">Hydrolase</keyword>
<dbReference type="Gene3D" id="3.60.15.10">
    <property type="entry name" value="Ribonuclease Z/Hydroxyacylglutathione hydrolase-like"/>
    <property type="match status" value="1"/>
</dbReference>
<evidence type="ECO:0000256" key="2">
    <source>
        <dbReference type="ARBA" id="ARBA00007749"/>
    </source>
</evidence>
<dbReference type="GO" id="GO:0016787">
    <property type="term" value="F:hydrolase activity"/>
    <property type="evidence" value="ECO:0007669"/>
    <property type="project" value="UniProtKB-KW"/>
</dbReference>
<dbReference type="EMBL" id="JAPZBU010000008">
    <property type="protein sequence ID" value="KAJ5391287.1"/>
    <property type="molecule type" value="Genomic_DNA"/>
</dbReference>
<name>A0A9W9VXL8_9EURO</name>
<protein>
    <recommendedName>
        <fullName evidence="6">Metallo-beta-lactamase domain-containing protein</fullName>
    </recommendedName>
</protein>
<dbReference type="SUPFAM" id="SSF56281">
    <property type="entry name" value="Metallo-hydrolase/oxidoreductase"/>
    <property type="match status" value="1"/>
</dbReference>
<dbReference type="SMART" id="SM00849">
    <property type="entry name" value="Lactamase_B"/>
    <property type="match status" value="1"/>
</dbReference>
<dbReference type="PANTHER" id="PTHR42978">
    <property type="entry name" value="QUORUM-QUENCHING LACTONASE YTNP-RELATED-RELATED"/>
    <property type="match status" value="1"/>
</dbReference>
<evidence type="ECO:0000256" key="5">
    <source>
        <dbReference type="ARBA" id="ARBA00022833"/>
    </source>
</evidence>
<reference evidence="7" key="1">
    <citation type="submission" date="2022-12" db="EMBL/GenBank/DDBJ databases">
        <authorList>
            <person name="Petersen C."/>
        </authorList>
    </citation>
    <scope>NUCLEOTIDE SEQUENCE</scope>
    <source>
        <strain evidence="7">IBT 29677</strain>
    </source>
</reference>
<sequence length="286" mass="32224">MSNLLASAAVPAFKCPKGTKMHILDLGMLEADESWILRGANTSKLSNLNPTNKRRELVLLSALIEHPDVGLILYDAGCAEDLNVAWPAPLTDVFPRIQYSEAQRLPNAIKATGNDIKDVKAVIISHLHLDHAGGLEHFVGTDVPIYVHEEEFKHACWAIATQADHGVYQGHYMHLEKLKWETFTESELELFQGITLLHAPGHAPGLCMMQVNLDSDGTFIWTTDQFHVSDNYELGHPHGGLARDHNAWYRSLNMTRRLQRLYNARLIYGHDKPTTLKLLGEKKYFE</sequence>
<evidence type="ECO:0000313" key="7">
    <source>
        <dbReference type="EMBL" id="KAJ5391287.1"/>
    </source>
</evidence>
<evidence type="ECO:0000259" key="6">
    <source>
        <dbReference type="SMART" id="SM00849"/>
    </source>
</evidence>
<comment type="similarity">
    <text evidence="2">Belongs to the metallo-beta-lactamase superfamily.</text>
</comment>
<gene>
    <name evidence="7" type="ORF">N7509_006777</name>
</gene>
<evidence type="ECO:0000256" key="1">
    <source>
        <dbReference type="ARBA" id="ARBA00001947"/>
    </source>
</evidence>
<dbReference type="AlphaFoldDB" id="A0A9W9VXL8"/>
<dbReference type="CDD" id="cd07729">
    <property type="entry name" value="AHL_lactonase_MBL-fold"/>
    <property type="match status" value="1"/>
</dbReference>
<feature type="domain" description="Metallo-beta-lactamase" evidence="6">
    <location>
        <begin position="58"/>
        <end position="270"/>
    </location>
</feature>